<comment type="catalytic activity">
    <reaction evidence="2">
        <text>2 GTP = 3',3'-c-di-GMP + 2 diphosphate</text>
        <dbReference type="Rhea" id="RHEA:24898"/>
        <dbReference type="ChEBI" id="CHEBI:33019"/>
        <dbReference type="ChEBI" id="CHEBI:37565"/>
        <dbReference type="ChEBI" id="CHEBI:58805"/>
        <dbReference type="EC" id="2.7.7.65"/>
    </reaction>
</comment>
<keyword evidence="3" id="KW-0812">Transmembrane</keyword>
<dbReference type="PANTHER" id="PTHR45138">
    <property type="entry name" value="REGULATORY COMPONENTS OF SENSORY TRANSDUCTION SYSTEM"/>
    <property type="match status" value="1"/>
</dbReference>
<reference evidence="5 6" key="1">
    <citation type="submission" date="2015-06" db="EMBL/GenBank/DDBJ databases">
        <authorList>
            <person name="Xie B.-B."/>
            <person name="Rong J.-C."/>
            <person name="Qin Q.-L."/>
            <person name="Zhang Y.-Z."/>
        </authorList>
    </citation>
    <scope>NUCLEOTIDE SEQUENCE [LARGE SCALE GENOMIC DNA]</scope>
    <source>
        <strain evidence="5 6">KMM 3549</strain>
    </source>
</reference>
<evidence type="ECO:0000313" key="6">
    <source>
        <dbReference type="Proteomes" id="UP000217258"/>
    </source>
</evidence>
<feature type="transmembrane region" description="Helical" evidence="3">
    <location>
        <begin position="166"/>
        <end position="184"/>
    </location>
</feature>
<sequence length="468" mass="51202">MALISLDLIENEKQRVAYENRTRYVEIIAKALALGCILLSLLSASGYFFSVQQLYRPIAGGAATNPLTAITIILIGFSVFLEYKKHFTILNPLLSITALITSLIVISDNLLSSKMAVHITPFINTVNAELQAGYSNSMGINTAIMMAFLSSALLLGQFGKVMTAQVVAFVGLAVPMLSIIGYAYGITSFFGHMSILTTTYGIFLGISVLFIHAKQGAVHALLSPHIGGRIARFQVCIGCFVPILIGYLFIKTLISVKLEDLFGLYVVVISWFIIGLIIFSAIIQEKIDKQRRDAELALIKAATYDSLTGLANRRHFMELAKSALEQSTLVTAETYILMLDVDHFKSVNDRAGHAIGDKVLIAIASTLNKSVRRTDSVCRLGGEEFAIILPNTSEEDALFVAEKIRTEVEQTEILGYTDIYGQVTISIGLAKAQDQQTIDVVLTHADKALYLAKESGRNQSILYKPQES</sequence>
<keyword evidence="3" id="KW-0472">Membrane</keyword>
<feature type="domain" description="GGDEF" evidence="4">
    <location>
        <begin position="332"/>
        <end position="465"/>
    </location>
</feature>
<feature type="transmembrane region" description="Helical" evidence="3">
    <location>
        <begin position="262"/>
        <end position="283"/>
    </location>
</feature>
<accession>A0ABM6N999</accession>
<dbReference type="RefSeq" id="WP_058156091.1">
    <property type="nucleotide sequence ID" value="NZ_CP011031.1"/>
</dbReference>
<evidence type="ECO:0000259" key="4">
    <source>
        <dbReference type="PROSITE" id="PS50887"/>
    </source>
</evidence>
<dbReference type="InterPro" id="IPR029787">
    <property type="entry name" value="Nucleotide_cyclase"/>
</dbReference>
<evidence type="ECO:0000256" key="1">
    <source>
        <dbReference type="ARBA" id="ARBA00012528"/>
    </source>
</evidence>
<evidence type="ECO:0000256" key="2">
    <source>
        <dbReference type="ARBA" id="ARBA00034247"/>
    </source>
</evidence>
<feature type="transmembrane region" description="Helical" evidence="3">
    <location>
        <begin position="31"/>
        <end position="50"/>
    </location>
</feature>
<dbReference type="Proteomes" id="UP000217258">
    <property type="component" value="Chromosome II"/>
</dbReference>
<proteinExistence type="predicted"/>
<dbReference type="SMART" id="SM00267">
    <property type="entry name" value="GGDEF"/>
    <property type="match status" value="1"/>
</dbReference>
<dbReference type="Pfam" id="PF00990">
    <property type="entry name" value="GGDEF"/>
    <property type="match status" value="1"/>
</dbReference>
<gene>
    <name evidence="5" type="ORF">PISS_b0754</name>
</gene>
<dbReference type="EC" id="2.7.7.65" evidence="1"/>
<dbReference type="CDD" id="cd01949">
    <property type="entry name" value="GGDEF"/>
    <property type="match status" value="1"/>
</dbReference>
<dbReference type="PANTHER" id="PTHR45138:SF9">
    <property type="entry name" value="DIGUANYLATE CYCLASE DGCM-RELATED"/>
    <property type="match status" value="1"/>
</dbReference>
<keyword evidence="3" id="KW-1133">Transmembrane helix</keyword>
<protein>
    <recommendedName>
        <fullName evidence="1">diguanylate cyclase</fullName>
        <ecNumber evidence="1">2.7.7.65</ecNumber>
    </recommendedName>
</protein>
<organism evidence="5 6">
    <name type="scientific">Pseudoalteromonas issachenkonii</name>
    <dbReference type="NCBI Taxonomy" id="152297"/>
    <lineage>
        <taxon>Bacteria</taxon>
        <taxon>Pseudomonadati</taxon>
        <taxon>Pseudomonadota</taxon>
        <taxon>Gammaproteobacteria</taxon>
        <taxon>Alteromonadales</taxon>
        <taxon>Pseudoalteromonadaceae</taxon>
        <taxon>Pseudoalteromonas</taxon>
    </lineage>
</organism>
<feature type="transmembrane region" description="Helical" evidence="3">
    <location>
        <begin position="62"/>
        <end position="81"/>
    </location>
</feature>
<feature type="transmembrane region" description="Helical" evidence="3">
    <location>
        <begin position="190"/>
        <end position="211"/>
    </location>
</feature>
<dbReference type="InterPro" id="IPR043128">
    <property type="entry name" value="Rev_trsase/Diguanyl_cyclase"/>
</dbReference>
<evidence type="ECO:0000256" key="3">
    <source>
        <dbReference type="SAM" id="Phobius"/>
    </source>
</evidence>
<dbReference type="Gene3D" id="3.30.70.270">
    <property type="match status" value="1"/>
</dbReference>
<dbReference type="SUPFAM" id="SSF55073">
    <property type="entry name" value="Nucleotide cyclase"/>
    <property type="match status" value="1"/>
</dbReference>
<dbReference type="EMBL" id="CP011031">
    <property type="protein sequence ID" value="ATC92844.1"/>
    <property type="molecule type" value="Genomic_DNA"/>
</dbReference>
<name>A0ABM6N999_9GAMM</name>
<feature type="transmembrane region" description="Helical" evidence="3">
    <location>
        <begin position="231"/>
        <end position="250"/>
    </location>
</feature>
<dbReference type="NCBIfam" id="TIGR00254">
    <property type="entry name" value="GGDEF"/>
    <property type="match status" value="1"/>
</dbReference>
<feature type="transmembrane region" description="Helical" evidence="3">
    <location>
        <begin position="132"/>
        <end position="154"/>
    </location>
</feature>
<dbReference type="PROSITE" id="PS50887">
    <property type="entry name" value="GGDEF"/>
    <property type="match status" value="1"/>
</dbReference>
<keyword evidence="6" id="KW-1185">Reference proteome</keyword>
<dbReference type="InterPro" id="IPR050469">
    <property type="entry name" value="Diguanylate_Cyclase"/>
</dbReference>
<feature type="transmembrane region" description="Helical" evidence="3">
    <location>
        <begin position="93"/>
        <end position="112"/>
    </location>
</feature>
<dbReference type="InterPro" id="IPR000160">
    <property type="entry name" value="GGDEF_dom"/>
</dbReference>
<evidence type="ECO:0000313" key="5">
    <source>
        <dbReference type="EMBL" id="ATC92844.1"/>
    </source>
</evidence>